<evidence type="ECO:0000313" key="1">
    <source>
        <dbReference type="EMBL" id="ORE00614.1"/>
    </source>
</evidence>
<proteinExistence type="predicted"/>
<accession>A0A1X0QLM2</accession>
<dbReference type="VEuPathDB" id="MicrosporidiaDB:A0H76_1698"/>
<gene>
    <name evidence="1" type="ORF">A0H76_1698</name>
</gene>
<dbReference type="AlphaFoldDB" id="A0A1X0QLM2"/>
<dbReference type="Proteomes" id="UP000192501">
    <property type="component" value="Unassembled WGS sequence"/>
</dbReference>
<dbReference type="VEuPathDB" id="MicrosporidiaDB:HERIO_1706"/>
<name>A0A1X0QLM2_9MICR</name>
<sequence length="326" mass="38885">MRLDILKFISSDNIDDLIIEYYESNKEDVNSIRESDVKHELLMKSDYFTIFPISITLFLNVALKQERENDNIFYSEEDENIKVDSRSLVAYLLALKTTIKITLDKNEINTILTYLYGYIFDLLELKTFKELEYSIIPNKKFSKDKTETLNEMLEYDVVLKNSSFNEIEKNYLNNKDNNFNKAISLGCLILKKFKKYIPIREYIINSIEKKIYIKKEHHNNYIEELKKINLPEYNHNQFLSFCKICKNDLEDLKNEFDLKMLKYLKDAVILSPYLLLKNSNFYRKFLVLLFEDSSFNGLLRISYCKILMNKKLTIDDLIKKFNESCK</sequence>
<evidence type="ECO:0000313" key="2">
    <source>
        <dbReference type="Proteomes" id="UP000192501"/>
    </source>
</evidence>
<organism evidence="1 2">
    <name type="scientific">Hepatospora eriocheir</name>
    <dbReference type="NCBI Taxonomy" id="1081669"/>
    <lineage>
        <taxon>Eukaryota</taxon>
        <taxon>Fungi</taxon>
        <taxon>Fungi incertae sedis</taxon>
        <taxon>Microsporidia</taxon>
        <taxon>Hepatosporidae</taxon>
        <taxon>Hepatospora</taxon>
    </lineage>
</organism>
<dbReference type="EMBL" id="LTAI01000004">
    <property type="protein sequence ID" value="ORE00614.1"/>
    <property type="molecule type" value="Genomic_DNA"/>
</dbReference>
<protein>
    <submittedName>
        <fullName evidence="1">Uncharacterized protein</fullName>
    </submittedName>
</protein>
<dbReference type="VEuPathDB" id="MicrosporidiaDB:HERIO_1707"/>
<reference evidence="1 2" key="1">
    <citation type="journal article" date="2017" name="Environ. Microbiol.">
        <title>Decay of the glycolytic pathway and adaptation to intranuclear parasitism within Enterocytozoonidae microsporidia.</title>
        <authorList>
            <person name="Wiredu Boakye D."/>
            <person name="Jaroenlak P."/>
            <person name="Prachumwat A."/>
            <person name="Williams T.A."/>
            <person name="Bateman K.S."/>
            <person name="Itsathitphaisarn O."/>
            <person name="Sritunyalucksana K."/>
            <person name="Paszkiewicz K.H."/>
            <person name="Moore K.A."/>
            <person name="Stentiford G.D."/>
            <person name="Williams B.A."/>
        </authorList>
    </citation>
    <scope>NUCLEOTIDE SEQUENCE [LARGE SCALE GENOMIC DNA]</scope>
    <source>
        <strain evidence="2">canceri</strain>
    </source>
</reference>
<comment type="caution">
    <text evidence="1">The sequence shown here is derived from an EMBL/GenBank/DDBJ whole genome shotgun (WGS) entry which is preliminary data.</text>
</comment>